<dbReference type="InterPro" id="IPR000719">
    <property type="entry name" value="Prot_kinase_dom"/>
</dbReference>
<dbReference type="GO" id="GO:0004672">
    <property type="term" value="F:protein kinase activity"/>
    <property type="evidence" value="ECO:0007669"/>
    <property type="project" value="InterPro"/>
</dbReference>
<dbReference type="GO" id="GO:0005524">
    <property type="term" value="F:ATP binding"/>
    <property type="evidence" value="ECO:0007669"/>
    <property type="project" value="InterPro"/>
</dbReference>
<accession>A0A2G2V5Z7</accession>
<evidence type="ECO:0000313" key="2">
    <source>
        <dbReference type="EMBL" id="PHT28403.1"/>
    </source>
</evidence>
<reference evidence="2 3" key="1">
    <citation type="journal article" date="2017" name="Genome Biol.">
        <title>New reference genome sequences of hot pepper reveal the massive evolution of plant disease-resistance genes by retroduplication.</title>
        <authorList>
            <person name="Kim S."/>
            <person name="Park J."/>
            <person name="Yeom S.I."/>
            <person name="Kim Y.M."/>
            <person name="Seo E."/>
            <person name="Kim K.T."/>
            <person name="Kim M.S."/>
            <person name="Lee J.M."/>
            <person name="Cheong K."/>
            <person name="Shin H.S."/>
            <person name="Kim S.B."/>
            <person name="Han K."/>
            <person name="Lee J."/>
            <person name="Park M."/>
            <person name="Lee H.A."/>
            <person name="Lee H.Y."/>
            <person name="Lee Y."/>
            <person name="Oh S."/>
            <person name="Lee J.H."/>
            <person name="Choi E."/>
            <person name="Choi E."/>
            <person name="Lee S.E."/>
            <person name="Jeon J."/>
            <person name="Kim H."/>
            <person name="Choi G."/>
            <person name="Song H."/>
            <person name="Lee J."/>
            <person name="Lee S.C."/>
            <person name="Kwon J.K."/>
            <person name="Lee H.Y."/>
            <person name="Koo N."/>
            <person name="Hong Y."/>
            <person name="Kim R.W."/>
            <person name="Kang W.H."/>
            <person name="Huh J.H."/>
            <person name="Kang B.C."/>
            <person name="Yang T.J."/>
            <person name="Lee Y.H."/>
            <person name="Bennetzen J.L."/>
            <person name="Choi D."/>
        </authorList>
    </citation>
    <scope>NUCLEOTIDE SEQUENCE [LARGE SCALE GENOMIC DNA]</scope>
    <source>
        <strain evidence="3">cv. PBC81</strain>
    </source>
</reference>
<dbReference type="InterPro" id="IPR052611">
    <property type="entry name" value="Plant_RLK_LysM"/>
</dbReference>
<comment type="caution">
    <text evidence="2">The sequence shown here is derived from an EMBL/GenBank/DDBJ whole genome shotgun (WGS) entry which is preliminary data.</text>
</comment>
<dbReference type="OrthoDB" id="4062651at2759"/>
<dbReference type="Pfam" id="PF00069">
    <property type="entry name" value="Pkinase"/>
    <property type="match status" value="1"/>
</dbReference>
<dbReference type="AlphaFoldDB" id="A0A2G2V5Z7"/>
<dbReference type="PANTHER" id="PTHR45927:SF7">
    <property type="entry name" value="LYSM-DOMAIN RECEPTOR-LIKE KINASE"/>
    <property type="match status" value="1"/>
</dbReference>
<proteinExistence type="predicted"/>
<gene>
    <name evidence="2" type="ORF">CQW23_31999</name>
</gene>
<sequence length="129" mass="14200">MFINLKGVRWSMLDSTVEVLASWNEGCIHKNINIRNILIDSNIRAKIGNFNLAKETDTSGTTWELVGTTGYMAPEYVEAGSVTSKMDIYAFGVVLLELVTKKDVIVEESGEILLSAAVAENNGRRKCSN</sequence>
<organism evidence="2 3">
    <name type="scientific">Capsicum baccatum</name>
    <name type="common">Peruvian pepper</name>
    <dbReference type="NCBI Taxonomy" id="33114"/>
    <lineage>
        <taxon>Eukaryota</taxon>
        <taxon>Viridiplantae</taxon>
        <taxon>Streptophyta</taxon>
        <taxon>Embryophyta</taxon>
        <taxon>Tracheophyta</taxon>
        <taxon>Spermatophyta</taxon>
        <taxon>Magnoliopsida</taxon>
        <taxon>eudicotyledons</taxon>
        <taxon>Gunneridae</taxon>
        <taxon>Pentapetalae</taxon>
        <taxon>asterids</taxon>
        <taxon>lamiids</taxon>
        <taxon>Solanales</taxon>
        <taxon>Solanaceae</taxon>
        <taxon>Solanoideae</taxon>
        <taxon>Capsiceae</taxon>
        <taxon>Capsicum</taxon>
    </lineage>
</organism>
<dbReference type="STRING" id="33114.A0A2G2V5Z7"/>
<dbReference type="SUPFAM" id="SSF56112">
    <property type="entry name" value="Protein kinase-like (PK-like)"/>
    <property type="match status" value="1"/>
</dbReference>
<feature type="domain" description="Protein kinase" evidence="1">
    <location>
        <begin position="1"/>
        <end position="129"/>
    </location>
</feature>
<reference evidence="3" key="2">
    <citation type="journal article" date="2017" name="J. Anim. Genet.">
        <title>Multiple reference genome sequences of hot pepper reveal the massive evolution of plant disease resistance genes by retroduplication.</title>
        <authorList>
            <person name="Kim S."/>
            <person name="Park J."/>
            <person name="Yeom S.-I."/>
            <person name="Kim Y.-M."/>
            <person name="Seo E."/>
            <person name="Kim K.-T."/>
            <person name="Kim M.-S."/>
            <person name="Lee J.M."/>
            <person name="Cheong K."/>
            <person name="Shin H.-S."/>
            <person name="Kim S.-B."/>
            <person name="Han K."/>
            <person name="Lee J."/>
            <person name="Park M."/>
            <person name="Lee H.-A."/>
            <person name="Lee H.-Y."/>
            <person name="Lee Y."/>
            <person name="Oh S."/>
            <person name="Lee J.H."/>
            <person name="Choi E."/>
            <person name="Choi E."/>
            <person name="Lee S.E."/>
            <person name="Jeon J."/>
            <person name="Kim H."/>
            <person name="Choi G."/>
            <person name="Song H."/>
            <person name="Lee J."/>
            <person name="Lee S.-C."/>
            <person name="Kwon J.-K."/>
            <person name="Lee H.-Y."/>
            <person name="Koo N."/>
            <person name="Hong Y."/>
            <person name="Kim R.W."/>
            <person name="Kang W.-H."/>
            <person name="Huh J.H."/>
            <person name="Kang B.-C."/>
            <person name="Yang T.-J."/>
            <person name="Lee Y.-H."/>
            <person name="Bennetzen J.L."/>
            <person name="Choi D."/>
        </authorList>
    </citation>
    <scope>NUCLEOTIDE SEQUENCE [LARGE SCALE GENOMIC DNA]</scope>
    <source>
        <strain evidence="3">cv. PBC81</strain>
    </source>
</reference>
<dbReference type="PANTHER" id="PTHR45927">
    <property type="entry name" value="LYSM-DOMAIN RECEPTOR-LIKE KINASE-RELATED"/>
    <property type="match status" value="1"/>
</dbReference>
<keyword evidence="3" id="KW-1185">Reference proteome</keyword>
<evidence type="ECO:0000259" key="1">
    <source>
        <dbReference type="PROSITE" id="PS50011"/>
    </source>
</evidence>
<dbReference type="Gene3D" id="1.10.510.10">
    <property type="entry name" value="Transferase(Phosphotransferase) domain 1"/>
    <property type="match status" value="1"/>
</dbReference>
<dbReference type="PROSITE" id="PS50011">
    <property type="entry name" value="PROTEIN_KINASE_DOM"/>
    <property type="match status" value="1"/>
</dbReference>
<name>A0A2G2V5Z7_CAPBA</name>
<evidence type="ECO:0000313" key="3">
    <source>
        <dbReference type="Proteomes" id="UP000224567"/>
    </source>
</evidence>
<dbReference type="InterPro" id="IPR011009">
    <property type="entry name" value="Kinase-like_dom_sf"/>
</dbReference>
<protein>
    <recommendedName>
        <fullName evidence="1">Protein kinase domain-containing protein</fullName>
    </recommendedName>
</protein>
<dbReference type="Proteomes" id="UP000224567">
    <property type="component" value="Unassembled WGS sequence"/>
</dbReference>
<dbReference type="EMBL" id="MLFT02000222">
    <property type="protein sequence ID" value="PHT28403.1"/>
    <property type="molecule type" value="Genomic_DNA"/>
</dbReference>